<dbReference type="RefSeq" id="WP_268116101.1">
    <property type="nucleotide sequence ID" value="NZ_CP113524.1"/>
</dbReference>
<dbReference type="PANTHER" id="PTHR11228">
    <property type="entry name" value="RADICAL SAM DOMAIN PROTEIN"/>
    <property type="match status" value="1"/>
</dbReference>
<keyword evidence="3" id="KW-0408">Iron</keyword>
<dbReference type="InterPro" id="IPR007197">
    <property type="entry name" value="rSAM"/>
</dbReference>
<keyword evidence="7" id="KW-1185">Reference proteome</keyword>
<keyword evidence="1" id="KW-0949">S-adenosyl-L-methionine</keyword>
<dbReference type="CDD" id="cd21109">
    <property type="entry name" value="SPASM"/>
    <property type="match status" value="1"/>
</dbReference>
<feature type="domain" description="Radical SAM core" evidence="5">
    <location>
        <begin position="142"/>
        <end position="363"/>
    </location>
</feature>
<dbReference type="Pfam" id="PF13186">
    <property type="entry name" value="SPASM"/>
    <property type="match status" value="1"/>
</dbReference>
<dbReference type="SUPFAM" id="SSF102114">
    <property type="entry name" value="Radical SAM enzymes"/>
    <property type="match status" value="1"/>
</dbReference>
<dbReference type="InterPro" id="IPR058240">
    <property type="entry name" value="rSAM_sf"/>
</dbReference>
<dbReference type="SFLD" id="SFLDG01067">
    <property type="entry name" value="SPASM/twitch_domain_containing"/>
    <property type="match status" value="1"/>
</dbReference>
<dbReference type="Gene3D" id="3.20.20.70">
    <property type="entry name" value="Aldolase class I"/>
    <property type="match status" value="1"/>
</dbReference>
<name>A0ABY7AFV0_9FIRM</name>
<protein>
    <submittedName>
        <fullName evidence="6">Radical SAM protein</fullName>
    </submittedName>
</protein>
<evidence type="ECO:0000313" key="6">
    <source>
        <dbReference type="EMBL" id="WAJ25210.1"/>
    </source>
</evidence>
<evidence type="ECO:0000256" key="2">
    <source>
        <dbReference type="ARBA" id="ARBA00022723"/>
    </source>
</evidence>
<dbReference type="NCBIfam" id="TIGR04085">
    <property type="entry name" value="rSAM_more_4Fe4S"/>
    <property type="match status" value="1"/>
</dbReference>
<sequence length="499" mass="58477">MVQETSPIRFKEYVAIRNDFILKKDEDQIILYPLDFIESKFITINPFYGFVLSLLDGTRKFSDVKADFNQYFPNCEQDLEDLLTSLDTTIRKYPTQSGIGKDGLYLMSDEPITQSCSYDPREFIVSADKFRDRSSDIRNKKRLKTPICLMAFFTDQCQTNCIYCYAHRKREPEMSLENWKKIIQQMKALDIKLISLDGGDVIARKDGIDFLEELVKNDILFLLSTKGHFTKEHVRRLMDAGFKNKVRYVGERKVQLSVDAWDDEKVKVITGNPNFKKNITETFDNFMEVGISPKVKGVLMPYNVDQMYKIVEFFYARGARRFQFVKYARSFFRHKDEYFMNEEAINEAKIQLEKIHSQFPDIDISDDLNQMDLGGNWSLDLKKQVWTNRSGCGGGWTMLGIAPNGRAILCEQMKQEESYYVGDLNRQTIMEVWNGKEMLDFIYPPRDKFKNTICETCDEFEPCHWEKGYCYRNAFFSYGTVYDAPPNCYKQMKLGLRLN</sequence>
<reference evidence="6" key="1">
    <citation type="submission" date="2022-11" db="EMBL/GenBank/DDBJ databases">
        <title>Lacrimispora xylanolytica sy1, complete genome.</title>
        <authorList>
            <person name="Choi S."/>
        </authorList>
    </citation>
    <scope>NUCLEOTIDE SEQUENCE</scope>
    <source>
        <strain evidence="6">Sy1</strain>
    </source>
</reference>
<dbReference type="PROSITE" id="PS51918">
    <property type="entry name" value="RADICAL_SAM"/>
    <property type="match status" value="1"/>
</dbReference>
<evidence type="ECO:0000313" key="7">
    <source>
        <dbReference type="Proteomes" id="UP001163115"/>
    </source>
</evidence>
<proteinExistence type="predicted"/>
<dbReference type="InterPro" id="IPR023885">
    <property type="entry name" value="4Fe4S-binding_SPASM_dom"/>
</dbReference>
<organism evidence="6 7">
    <name type="scientific">Lacrimispora xylanolytica</name>
    <dbReference type="NCBI Taxonomy" id="29375"/>
    <lineage>
        <taxon>Bacteria</taxon>
        <taxon>Bacillati</taxon>
        <taxon>Bacillota</taxon>
        <taxon>Clostridia</taxon>
        <taxon>Lachnospirales</taxon>
        <taxon>Lachnospiraceae</taxon>
        <taxon>Lacrimispora</taxon>
    </lineage>
</organism>
<evidence type="ECO:0000259" key="5">
    <source>
        <dbReference type="PROSITE" id="PS51918"/>
    </source>
</evidence>
<accession>A0ABY7AFV0</accession>
<dbReference type="InterPro" id="IPR013785">
    <property type="entry name" value="Aldolase_TIM"/>
</dbReference>
<dbReference type="PANTHER" id="PTHR11228:SF7">
    <property type="entry name" value="PQQA PEPTIDE CYCLASE"/>
    <property type="match status" value="1"/>
</dbReference>
<dbReference type="InterPro" id="IPR050377">
    <property type="entry name" value="Radical_SAM_PqqE_MftC-like"/>
</dbReference>
<keyword evidence="2" id="KW-0479">Metal-binding</keyword>
<keyword evidence="4" id="KW-0411">Iron-sulfur</keyword>
<dbReference type="Pfam" id="PF04055">
    <property type="entry name" value="Radical_SAM"/>
    <property type="match status" value="1"/>
</dbReference>
<evidence type="ECO:0000256" key="3">
    <source>
        <dbReference type="ARBA" id="ARBA00023004"/>
    </source>
</evidence>
<dbReference type="EMBL" id="CP113524">
    <property type="protein sequence ID" value="WAJ25210.1"/>
    <property type="molecule type" value="Genomic_DNA"/>
</dbReference>
<dbReference type="CDD" id="cd01335">
    <property type="entry name" value="Radical_SAM"/>
    <property type="match status" value="1"/>
</dbReference>
<evidence type="ECO:0000256" key="1">
    <source>
        <dbReference type="ARBA" id="ARBA00022691"/>
    </source>
</evidence>
<gene>
    <name evidence="6" type="ORF">OW255_06805</name>
</gene>
<evidence type="ECO:0000256" key="4">
    <source>
        <dbReference type="ARBA" id="ARBA00023014"/>
    </source>
</evidence>
<dbReference type="Proteomes" id="UP001163115">
    <property type="component" value="Chromosome"/>
</dbReference>
<dbReference type="SFLD" id="SFLDS00029">
    <property type="entry name" value="Radical_SAM"/>
    <property type="match status" value="1"/>
</dbReference>